<gene>
    <name evidence="1" type="ORF">ABC969_03630</name>
</gene>
<organism evidence="1 2">
    <name type="scientific">Sphingomonas qilianensis</name>
    <dbReference type="NCBI Taxonomy" id="1736690"/>
    <lineage>
        <taxon>Bacteria</taxon>
        <taxon>Pseudomonadati</taxon>
        <taxon>Pseudomonadota</taxon>
        <taxon>Alphaproteobacteria</taxon>
        <taxon>Sphingomonadales</taxon>
        <taxon>Sphingomonadaceae</taxon>
        <taxon>Sphingomonas</taxon>
    </lineage>
</organism>
<evidence type="ECO:0000313" key="2">
    <source>
        <dbReference type="Proteomes" id="UP001404104"/>
    </source>
</evidence>
<evidence type="ECO:0000313" key="1">
    <source>
        <dbReference type="EMBL" id="MEN2785509.1"/>
    </source>
</evidence>
<dbReference type="RefSeq" id="WP_345863021.1">
    <property type="nucleotide sequence ID" value="NZ_JBDIMF010000001.1"/>
</dbReference>
<name>A0ABU9XSZ6_9SPHN</name>
<comment type="caution">
    <text evidence="1">The sequence shown here is derived from an EMBL/GenBank/DDBJ whole genome shotgun (WGS) entry which is preliminary data.</text>
</comment>
<proteinExistence type="predicted"/>
<dbReference type="EMBL" id="JBDIMF010000001">
    <property type="protein sequence ID" value="MEN2785509.1"/>
    <property type="molecule type" value="Genomic_DNA"/>
</dbReference>
<dbReference type="Proteomes" id="UP001404104">
    <property type="component" value="Unassembled WGS sequence"/>
</dbReference>
<reference evidence="1 2" key="1">
    <citation type="submission" date="2024-05" db="EMBL/GenBank/DDBJ databases">
        <authorList>
            <person name="Liu Q."/>
            <person name="Xin Y.-H."/>
        </authorList>
    </citation>
    <scope>NUCLEOTIDE SEQUENCE [LARGE SCALE GENOMIC DNA]</scope>
    <source>
        <strain evidence="1 2">CGMCC 1.15349</strain>
    </source>
</reference>
<accession>A0ABU9XSZ6</accession>
<protein>
    <submittedName>
        <fullName evidence="1">Uncharacterized protein</fullName>
    </submittedName>
</protein>
<sequence length="103" mass="11216">MSRGPDAGALLVRALYRDSCCAGCPLEIIEADWVRWASVTFTGARHRMQWTGHASPALDAWLAALPRADLPIRGHLLADITVAGLTHRADSVKIEIEALTLEQ</sequence>
<keyword evidence="2" id="KW-1185">Reference proteome</keyword>